<organism evidence="10 11">
    <name type="scientific">Parasponia andersonii</name>
    <name type="common">Sponia andersonii</name>
    <dbReference type="NCBI Taxonomy" id="3476"/>
    <lineage>
        <taxon>Eukaryota</taxon>
        <taxon>Viridiplantae</taxon>
        <taxon>Streptophyta</taxon>
        <taxon>Embryophyta</taxon>
        <taxon>Tracheophyta</taxon>
        <taxon>Spermatophyta</taxon>
        <taxon>Magnoliopsida</taxon>
        <taxon>eudicotyledons</taxon>
        <taxon>Gunneridae</taxon>
        <taxon>Pentapetalae</taxon>
        <taxon>rosids</taxon>
        <taxon>fabids</taxon>
        <taxon>Rosales</taxon>
        <taxon>Cannabaceae</taxon>
        <taxon>Parasponia</taxon>
    </lineage>
</organism>
<comment type="catalytic activity">
    <reaction evidence="8">
        <text>L-seryl-[protein] + ATP = O-phospho-L-seryl-[protein] + ADP + H(+)</text>
        <dbReference type="Rhea" id="RHEA:17989"/>
        <dbReference type="Rhea" id="RHEA-COMP:9863"/>
        <dbReference type="Rhea" id="RHEA-COMP:11604"/>
        <dbReference type="ChEBI" id="CHEBI:15378"/>
        <dbReference type="ChEBI" id="CHEBI:29999"/>
        <dbReference type="ChEBI" id="CHEBI:30616"/>
        <dbReference type="ChEBI" id="CHEBI:83421"/>
        <dbReference type="ChEBI" id="CHEBI:456216"/>
        <dbReference type="EC" id="2.7.11.1"/>
    </reaction>
</comment>
<dbReference type="EC" id="2.7.11.1" evidence="1"/>
<keyword evidence="4" id="KW-0547">Nucleotide-binding</keyword>
<dbReference type="GO" id="GO:0005524">
    <property type="term" value="F:ATP binding"/>
    <property type="evidence" value="ECO:0007669"/>
    <property type="project" value="UniProtKB-KW"/>
</dbReference>
<gene>
    <name evidence="10" type="ORF">PanWU01x14_205400</name>
</gene>
<name>A0A2P5BW32_PARAD</name>
<evidence type="ECO:0000256" key="2">
    <source>
        <dbReference type="ARBA" id="ARBA00022527"/>
    </source>
</evidence>
<accession>A0A2P5BW32</accession>
<dbReference type="InterPro" id="IPR000719">
    <property type="entry name" value="Prot_kinase_dom"/>
</dbReference>
<dbReference type="GO" id="GO:0005886">
    <property type="term" value="C:plasma membrane"/>
    <property type="evidence" value="ECO:0007669"/>
    <property type="project" value="TreeGrafter"/>
</dbReference>
<keyword evidence="3" id="KW-0808">Transferase</keyword>
<comment type="caution">
    <text evidence="10">The sequence shown here is derived from an EMBL/GenBank/DDBJ whole genome shotgun (WGS) entry which is preliminary data.</text>
</comment>
<feature type="domain" description="Protein kinase" evidence="9">
    <location>
        <begin position="1"/>
        <end position="112"/>
    </location>
</feature>
<dbReference type="SUPFAM" id="SSF56112">
    <property type="entry name" value="Protein kinase-like (PK-like)"/>
    <property type="match status" value="1"/>
</dbReference>
<comment type="catalytic activity">
    <reaction evidence="7">
        <text>L-threonyl-[protein] + ATP = O-phospho-L-threonyl-[protein] + ADP + H(+)</text>
        <dbReference type="Rhea" id="RHEA:46608"/>
        <dbReference type="Rhea" id="RHEA-COMP:11060"/>
        <dbReference type="Rhea" id="RHEA-COMP:11605"/>
        <dbReference type="ChEBI" id="CHEBI:15378"/>
        <dbReference type="ChEBI" id="CHEBI:30013"/>
        <dbReference type="ChEBI" id="CHEBI:30616"/>
        <dbReference type="ChEBI" id="CHEBI:61977"/>
        <dbReference type="ChEBI" id="CHEBI:456216"/>
        <dbReference type="EC" id="2.7.11.1"/>
    </reaction>
</comment>
<dbReference type="FunFam" id="1.10.510.10:FF:001023">
    <property type="entry name" value="Os07g0541700 protein"/>
    <property type="match status" value="1"/>
</dbReference>
<dbReference type="InterPro" id="IPR011009">
    <property type="entry name" value="Kinase-like_dom_sf"/>
</dbReference>
<dbReference type="Gene3D" id="1.10.510.10">
    <property type="entry name" value="Transferase(Phosphotransferase) domain 1"/>
    <property type="match status" value="1"/>
</dbReference>
<evidence type="ECO:0000256" key="6">
    <source>
        <dbReference type="ARBA" id="ARBA00022840"/>
    </source>
</evidence>
<dbReference type="GO" id="GO:0004674">
    <property type="term" value="F:protein serine/threonine kinase activity"/>
    <property type="evidence" value="ECO:0007669"/>
    <property type="project" value="UniProtKB-KW"/>
</dbReference>
<evidence type="ECO:0000256" key="1">
    <source>
        <dbReference type="ARBA" id="ARBA00012513"/>
    </source>
</evidence>
<dbReference type="EMBL" id="JXTB01000212">
    <property type="protein sequence ID" value="PON53004.1"/>
    <property type="molecule type" value="Genomic_DNA"/>
</dbReference>
<evidence type="ECO:0000256" key="7">
    <source>
        <dbReference type="ARBA" id="ARBA00047899"/>
    </source>
</evidence>
<proteinExistence type="predicted"/>
<evidence type="ECO:0000256" key="4">
    <source>
        <dbReference type="ARBA" id="ARBA00022741"/>
    </source>
</evidence>
<evidence type="ECO:0000313" key="10">
    <source>
        <dbReference type="EMBL" id="PON53004.1"/>
    </source>
</evidence>
<dbReference type="PANTHER" id="PTHR27002:SF616">
    <property type="entry name" value="RECEPTOR-LIKE SERINE_THREONINE-PROTEIN KINASE"/>
    <property type="match status" value="1"/>
</dbReference>
<keyword evidence="11" id="KW-1185">Reference proteome</keyword>
<dbReference type="PROSITE" id="PS50011">
    <property type="entry name" value="PROTEIN_KINASE_DOM"/>
    <property type="match status" value="1"/>
</dbReference>
<dbReference type="OrthoDB" id="1918485at2759"/>
<keyword evidence="5 10" id="KW-0418">Kinase</keyword>
<evidence type="ECO:0000256" key="5">
    <source>
        <dbReference type="ARBA" id="ARBA00022777"/>
    </source>
</evidence>
<evidence type="ECO:0000259" key="9">
    <source>
        <dbReference type="PROSITE" id="PS50011"/>
    </source>
</evidence>
<dbReference type="AlphaFoldDB" id="A0A2P5BW32"/>
<evidence type="ECO:0000256" key="8">
    <source>
        <dbReference type="ARBA" id="ARBA00048679"/>
    </source>
</evidence>
<sequence length="112" mass="12343">MSQDGSQEEDVDLPLFTFSNIIIATDNFSVRNKLGEGGFGPVYKDSRLRIVHRVLKASNILLDKRMNPKISDFGMARTFGGDETEGNTDGYMAPEYAFNGLFSTKSDVLALA</sequence>
<keyword evidence="2" id="KW-0723">Serine/threonine-protein kinase</keyword>
<dbReference type="PANTHER" id="PTHR27002">
    <property type="entry name" value="RECEPTOR-LIKE SERINE/THREONINE-PROTEIN KINASE SD1-8"/>
    <property type="match status" value="1"/>
</dbReference>
<evidence type="ECO:0000313" key="11">
    <source>
        <dbReference type="Proteomes" id="UP000237105"/>
    </source>
</evidence>
<dbReference type="Pfam" id="PF00069">
    <property type="entry name" value="Pkinase"/>
    <property type="match status" value="1"/>
</dbReference>
<reference evidence="11" key="1">
    <citation type="submission" date="2016-06" db="EMBL/GenBank/DDBJ databases">
        <title>Parallel loss of symbiosis genes in relatives of nitrogen-fixing non-legume Parasponia.</title>
        <authorList>
            <person name="Van Velzen R."/>
            <person name="Holmer R."/>
            <person name="Bu F."/>
            <person name="Rutten L."/>
            <person name="Van Zeijl A."/>
            <person name="Liu W."/>
            <person name="Santuari L."/>
            <person name="Cao Q."/>
            <person name="Sharma T."/>
            <person name="Shen D."/>
            <person name="Roswanjaya Y."/>
            <person name="Wardhani T."/>
            <person name="Kalhor M.S."/>
            <person name="Jansen J."/>
            <person name="Van den Hoogen J."/>
            <person name="Gungor B."/>
            <person name="Hartog M."/>
            <person name="Hontelez J."/>
            <person name="Verver J."/>
            <person name="Yang W.-C."/>
            <person name="Schijlen E."/>
            <person name="Repin R."/>
            <person name="Schilthuizen M."/>
            <person name="Schranz E."/>
            <person name="Heidstra R."/>
            <person name="Miyata K."/>
            <person name="Fedorova E."/>
            <person name="Kohlen W."/>
            <person name="Bisseling T."/>
            <person name="Smit S."/>
            <person name="Geurts R."/>
        </authorList>
    </citation>
    <scope>NUCLEOTIDE SEQUENCE [LARGE SCALE GENOMIC DNA]</scope>
    <source>
        <strain evidence="11">cv. WU1-14</strain>
    </source>
</reference>
<dbReference type="Proteomes" id="UP000237105">
    <property type="component" value="Unassembled WGS sequence"/>
</dbReference>
<evidence type="ECO:0000256" key="3">
    <source>
        <dbReference type="ARBA" id="ARBA00022679"/>
    </source>
</evidence>
<protein>
    <recommendedName>
        <fullName evidence="1">non-specific serine/threonine protein kinase</fullName>
        <ecNumber evidence="1">2.7.11.1</ecNumber>
    </recommendedName>
</protein>
<keyword evidence="6" id="KW-0067">ATP-binding</keyword>